<dbReference type="Proteomes" id="UP001142489">
    <property type="component" value="Unassembled WGS sequence"/>
</dbReference>
<evidence type="ECO:0000256" key="1">
    <source>
        <dbReference type="SAM" id="MobiDB-lite"/>
    </source>
</evidence>
<dbReference type="EMBL" id="JAPFRF010000011">
    <property type="protein sequence ID" value="KAJ7315892.1"/>
    <property type="molecule type" value="Genomic_DNA"/>
</dbReference>
<accession>A0A9Q0XHL4</accession>
<proteinExistence type="predicted"/>
<name>A0A9Q0XHL4_9SAUR</name>
<feature type="compositionally biased region" description="Basic and acidic residues" evidence="1">
    <location>
        <begin position="112"/>
        <end position="123"/>
    </location>
</feature>
<dbReference type="AlphaFoldDB" id="A0A9Q0XHL4"/>
<organism evidence="2 3">
    <name type="scientific">Phrynocephalus forsythii</name>
    <dbReference type="NCBI Taxonomy" id="171643"/>
    <lineage>
        <taxon>Eukaryota</taxon>
        <taxon>Metazoa</taxon>
        <taxon>Chordata</taxon>
        <taxon>Craniata</taxon>
        <taxon>Vertebrata</taxon>
        <taxon>Euteleostomi</taxon>
        <taxon>Lepidosauria</taxon>
        <taxon>Squamata</taxon>
        <taxon>Bifurcata</taxon>
        <taxon>Unidentata</taxon>
        <taxon>Episquamata</taxon>
        <taxon>Toxicofera</taxon>
        <taxon>Iguania</taxon>
        <taxon>Acrodonta</taxon>
        <taxon>Agamidae</taxon>
        <taxon>Agaminae</taxon>
        <taxon>Phrynocephalus</taxon>
    </lineage>
</organism>
<comment type="caution">
    <text evidence="2">The sequence shown here is derived from an EMBL/GenBank/DDBJ whole genome shotgun (WGS) entry which is preliminary data.</text>
</comment>
<reference evidence="2" key="1">
    <citation type="journal article" date="2023" name="DNA Res.">
        <title>Chromosome-level genome assembly of Phrynocephalus forsythii using third-generation DNA sequencing and Hi-C analysis.</title>
        <authorList>
            <person name="Qi Y."/>
            <person name="Zhao W."/>
            <person name="Zhao Y."/>
            <person name="Niu C."/>
            <person name="Cao S."/>
            <person name="Zhang Y."/>
        </authorList>
    </citation>
    <scope>NUCLEOTIDE SEQUENCE</scope>
    <source>
        <tissue evidence="2">Muscle</tissue>
    </source>
</reference>
<sequence length="129" mass="14345">MSPPNLKETILKPTTWAASYKTYTRLLPSEALGSFSPPISLADSPPALEKLKNLLISQTGSLYTDIDEVRSLMAAPIKPNVLELSCHGPPPDLKPQKRKRHHEDPGTNQKRQKTEESVSEHSDSFNMEP</sequence>
<evidence type="ECO:0000313" key="2">
    <source>
        <dbReference type="EMBL" id="KAJ7315892.1"/>
    </source>
</evidence>
<evidence type="ECO:0000313" key="3">
    <source>
        <dbReference type="Proteomes" id="UP001142489"/>
    </source>
</evidence>
<protein>
    <submittedName>
        <fullName evidence="2">Uncharacterized protein</fullName>
    </submittedName>
</protein>
<feature type="region of interest" description="Disordered" evidence="1">
    <location>
        <begin position="82"/>
        <end position="129"/>
    </location>
</feature>
<gene>
    <name evidence="2" type="ORF">JRQ81_002054</name>
</gene>
<keyword evidence="3" id="KW-1185">Reference proteome</keyword>